<evidence type="ECO:0000313" key="1">
    <source>
        <dbReference type="EMBL" id="GGC67883.1"/>
    </source>
</evidence>
<evidence type="ECO:0000313" key="2">
    <source>
        <dbReference type="Proteomes" id="UP000637002"/>
    </source>
</evidence>
<name>A0A916UD31_9HYPH</name>
<sequence length="94" mass="10035">MVSDSMSFFKVRKPLTVDGLPVVAVFGFDETGEFPFARGPGTSPGQVFGITTATDSAALERWIRNHPGKFILVDTPSALGAGLTDVYCSRRPGD</sequence>
<proteinExistence type="predicted"/>
<accession>A0A916UD31</accession>
<reference evidence="1" key="2">
    <citation type="submission" date="2020-09" db="EMBL/GenBank/DDBJ databases">
        <authorList>
            <person name="Sun Q."/>
            <person name="Zhou Y."/>
        </authorList>
    </citation>
    <scope>NUCLEOTIDE SEQUENCE</scope>
    <source>
        <strain evidence="1">CGMCC 1.12919</strain>
    </source>
</reference>
<reference evidence="1" key="1">
    <citation type="journal article" date="2014" name="Int. J. Syst. Evol. Microbiol.">
        <title>Complete genome sequence of Corynebacterium casei LMG S-19264T (=DSM 44701T), isolated from a smear-ripened cheese.</title>
        <authorList>
            <consortium name="US DOE Joint Genome Institute (JGI-PGF)"/>
            <person name="Walter F."/>
            <person name="Albersmeier A."/>
            <person name="Kalinowski J."/>
            <person name="Ruckert C."/>
        </authorList>
    </citation>
    <scope>NUCLEOTIDE SEQUENCE</scope>
    <source>
        <strain evidence="1">CGMCC 1.12919</strain>
    </source>
</reference>
<protein>
    <submittedName>
        <fullName evidence="1">Uncharacterized protein</fullName>
    </submittedName>
</protein>
<dbReference type="Proteomes" id="UP000637002">
    <property type="component" value="Unassembled WGS sequence"/>
</dbReference>
<dbReference type="EMBL" id="BMGG01000005">
    <property type="protein sequence ID" value="GGC67883.1"/>
    <property type="molecule type" value="Genomic_DNA"/>
</dbReference>
<organism evidence="1 2">
    <name type="scientific">Chelatococcus reniformis</name>
    <dbReference type="NCBI Taxonomy" id="1494448"/>
    <lineage>
        <taxon>Bacteria</taxon>
        <taxon>Pseudomonadati</taxon>
        <taxon>Pseudomonadota</taxon>
        <taxon>Alphaproteobacteria</taxon>
        <taxon>Hyphomicrobiales</taxon>
        <taxon>Chelatococcaceae</taxon>
        <taxon>Chelatococcus</taxon>
    </lineage>
</organism>
<keyword evidence="2" id="KW-1185">Reference proteome</keyword>
<gene>
    <name evidence="1" type="ORF">GCM10010994_28080</name>
</gene>
<comment type="caution">
    <text evidence="1">The sequence shown here is derived from an EMBL/GenBank/DDBJ whole genome shotgun (WGS) entry which is preliminary data.</text>
</comment>
<dbReference type="AlphaFoldDB" id="A0A916UD31"/>